<dbReference type="Gene3D" id="3.40.50.150">
    <property type="entry name" value="Vaccinia Virus protein VP39"/>
    <property type="match status" value="1"/>
</dbReference>
<evidence type="ECO:0000256" key="3">
    <source>
        <dbReference type="ARBA" id="ARBA00022691"/>
    </source>
</evidence>
<sequence length="257" mass="27244">MVPAGLGEPDVNFGELHARWYDRWHATKDYQSEVDQLGALFGGGVRSVLDIGCGTGRHLELLAKAGYRVTGVERSPDMAAVAEARLAPFPSAQVVAADAAEAGLAGAFDAVIMMFSVFGCHTTDSALFETLAVAHRHLRPGGMLVFDALDGAAVLRGGVRGGCTVLADGGEQLIRLSSGWIDRYAQVYSTDIRLWMISGSAVVVAGEQEAHPIRYFAPREVDLLLDIAGFVPLGSAPQAGATCGWTSVFWARKGEIP</sequence>
<dbReference type="PANTHER" id="PTHR43464">
    <property type="entry name" value="METHYLTRANSFERASE"/>
    <property type="match status" value="1"/>
</dbReference>
<dbReference type="RefSeq" id="WP_054289027.1">
    <property type="nucleotide sequence ID" value="NZ_CP012752.1"/>
</dbReference>
<dbReference type="Gene3D" id="2.20.130.10">
    <property type="entry name" value="CAC2371-like domains"/>
    <property type="match status" value="1"/>
</dbReference>
<reference evidence="5 6" key="1">
    <citation type="submission" date="2015-07" db="EMBL/GenBank/DDBJ databases">
        <title>Genome sequencing of Kibdelosporangium phytohabitans.</title>
        <authorList>
            <person name="Qin S."/>
            <person name="Xing K."/>
        </authorList>
    </citation>
    <scope>NUCLEOTIDE SEQUENCE [LARGE SCALE GENOMIC DNA]</scope>
    <source>
        <strain evidence="5 6">KLBMP1111</strain>
    </source>
</reference>
<dbReference type="CDD" id="cd02440">
    <property type="entry name" value="AdoMet_MTases"/>
    <property type="match status" value="1"/>
</dbReference>
<evidence type="ECO:0000259" key="4">
    <source>
        <dbReference type="Pfam" id="PF13649"/>
    </source>
</evidence>
<dbReference type="STRING" id="860235.AOZ06_09055"/>
<name>A0A0N9HY55_9PSEU</name>
<dbReference type="GO" id="GO:0032259">
    <property type="term" value="P:methylation"/>
    <property type="evidence" value="ECO:0007669"/>
    <property type="project" value="UniProtKB-KW"/>
</dbReference>
<dbReference type="EMBL" id="CP012752">
    <property type="protein sequence ID" value="ALG07056.1"/>
    <property type="molecule type" value="Genomic_DNA"/>
</dbReference>
<keyword evidence="1" id="KW-0489">Methyltransferase</keyword>
<dbReference type="Pfam" id="PF13649">
    <property type="entry name" value="Methyltransf_25"/>
    <property type="match status" value="1"/>
</dbReference>
<feature type="domain" description="Methyltransferase" evidence="4">
    <location>
        <begin position="48"/>
        <end position="142"/>
    </location>
</feature>
<evidence type="ECO:0000256" key="1">
    <source>
        <dbReference type="ARBA" id="ARBA00022603"/>
    </source>
</evidence>
<dbReference type="PANTHER" id="PTHR43464:SF19">
    <property type="entry name" value="UBIQUINONE BIOSYNTHESIS O-METHYLTRANSFERASE, MITOCHONDRIAL"/>
    <property type="match status" value="1"/>
</dbReference>
<proteinExistence type="predicted"/>
<keyword evidence="2" id="KW-0808">Transferase</keyword>
<dbReference type="Proteomes" id="UP000063699">
    <property type="component" value="Chromosome"/>
</dbReference>
<keyword evidence="6" id="KW-1185">Reference proteome</keyword>
<evidence type="ECO:0000313" key="5">
    <source>
        <dbReference type="EMBL" id="ALG07056.1"/>
    </source>
</evidence>
<dbReference type="InterPro" id="IPR041698">
    <property type="entry name" value="Methyltransf_25"/>
</dbReference>
<dbReference type="AlphaFoldDB" id="A0A0N9HY55"/>
<gene>
    <name evidence="5" type="ORF">AOZ06_09055</name>
</gene>
<organism evidence="5 6">
    <name type="scientific">Kibdelosporangium phytohabitans</name>
    <dbReference type="NCBI Taxonomy" id="860235"/>
    <lineage>
        <taxon>Bacteria</taxon>
        <taxon>Bacillati</taxon>
        <taxon>Actinomycetota</taxon>
        <taxon>Actinomycetes</taxon>
        <taxon>Pseudonocardiales</taxon>
        <taxon>Pseudonocardiaceae</taxon>
        <taxon>Kibdelosporangium</taxon>
    </lineage>
</organism>
<keyword evidence="3" id="KW-0949">S-adenosyl-L-methionine</keyword>
<evidence type="ECO:0000256" key="2">
    <source>
        <dbReference type="ARBA" id="ARBA00022679"/>
    </source>
</evidence>
<evidence type="ECO:0000313" key="6">
    <source>
        <dbReference type="Proteomes" id="UP000063699"/>
    </source>
</evidence>
<dbReference type="InterPro" id="IPR029063">
    <property type="entry name" value="SAM-dependent_MTases_sf"/>
</dbReference>
<dbReference type="GO" id="GO:0008168">
    <property type="term" value="F:methyltransferase activity"/>
    <property type="evidence" value="ECO:0007669"/>
    <property type="project" value="UniProtKB-KW"/>
</dbReference>
<protein>
    <recommendedName>
        <fullName evidence="4">Methyltransferase domain-containing protein</fullName>
    </recommendedName>
</protein>
<accession>A0A0N9HY55</accession>
<dbReference type="KEGG" id="kphy:AOZ06_09055"/>
<dbReference type="SUPFAM" id="SSF53335">
    <property type="entry name" value="S-adenosyl-L-methionine-dependent methyltransferases"/>
    <property type="match status" value="1"/>
</dbReference>